<evidence type="ECO:0000256" key="5">
    <source>
        <dbReference type="SAM" id="Phobius"/>
    </source>
</evidence>
<reference evidence="6 7" key="1">
    <citation type="submission" date="2014-04" db="EMBL/GenBank/DDBJ databases">
        <title>Evolutionary Origins and Diversification of the Mycorrhizal Mutualists.</title>
        <authorList>
            <consortium name="DOE Joint Genome Institute"/>
            <consortium name="Mycorrhizal Genomics Consortium"/>
            <person name="Kohler A."/>
            <person name="Kuo A."/>
            <person name="Nagy L.G."/>
            <person name="Floudas D."/>
            <person name="Copeland A."/>
            <person name="Barry K.W."/>
            <person name="Cichocki N."/>
            <person name="Veneault-Fourrey C."/>
            <person name="LaButti K."/>
            <person name="Lindquist E.A."/>
            <person name="Lipzen A."/>
            <person name="Lundell T."/>
            <person name="Morin E."/>
            <person name="Murat C."/>
            <person name="Riley R."/>
            <person name="Ohm R."/>
            <person name="Sun H."/>
            <person name="Tunlid A."/>
            <person name="Henrissat B."/>
            <person name="Grigoriev I.V."/>
            <person name="Hibbett D.S."/>
            <person name="Martin F."/>
        </authorList>
    </citation>
    <scope>NUCLEOTIDE SEQUENCE [LARGE SCALE GENOMIC DNA]</scope>
    <source>
        <strain evidence="6 7">FD-317 M1</strain>
    </source>
</reference>
<dbReference type="PANTHER" id="PTHR23112">
    <property type="entry name" value="G PROTEIN-COUPLED RECEPTOR 157-RELATED"/>
    <property type="match status" value="1"/>
</dbReference>
<evidence type="ECO:0000256" key="4">
    <source>
        <dbReference type="ARBA" id="ARBA00023136"/>
    </source>
</evidence>
<sequence>MASNLSRFVVRSITEAETKFAGTLGYVCTITGIVLCFLVLVAYVVASFYPKARQHLDRVSFRLLVYTLIFRVLYGIVFSVTAAQTGPGSLCTFGAFAVNFTLSSATFFTTCIALNLQLVLVHRVNGRKMEKYYVIGTILLVLAITVPAYGLDQFGWNEDSFTCWFKNPNPHIRLQWVIGTQSVWIALAATIETVCSSVVLIWMYRFQMTTRYLQKASQPIRCLVTTRNTGQTWVTSSSSTRVLGQAHKHRTVILRIALYPIVSLVVNFSTVALDLNSTIVGTTDEFQYRLLVLDLCL</sequence>
<feature type="transmembrane region" description="Helical" evidence="5">
    <location>
        <begin position="95"/>
        <end position="120"/>
    </location>
</feature>
<dbReference type="OrthoDB" id="3251871at2759"/>
<feature type="transmembrane region" description="Helical" evidence="5">
    <location>
        <begin position="24"/>
        <end position="49"/>
    </location>
</feature>
<accession>A0A0D0BFQ1</accession>
<dbReference type="SUPFAM" id="SSF81321">
    <property type="entry name" value="Family A G protein-coupled receptor-like"/>
    <property type="match status" value="1"/>
</dbReference>
<feature type="transmembrane region" description="Helical" evidence="5">
    <location>
        <begin position="61"/>
        <end position="83"/>
    </location>
</feature>
<feature type="transmembrane region" description="Helical" evidence="5">
    <location>
        <begin position="132"/>
        <end position="151"/>
    </location>
</feature>
<evidence type="ECO:0000313" key="6">
    <source>
        <dbReference type="EMBL" id="KIK62740.1"/>
    </source>
</evidence>
<protein>
    <recommendedName>
        <fullName evidence="8">G-protein coupled receptors family 2 profile 2 domain-containing protein</fullName>
    </recommendedName>
</protein>
<evidence type="ECO:0000256" key="2">
    <source>
        <dbReference type="ARBA" id="ARBA00022692"/>
    </source>
</evidence>
<dbReference type="PANTHER" id="PTHR23112:SF0">
    <property type="entry name" value="TRANSMEMBRANE PROTEIN 116"/>
    <property type="match status" value="1"/>
</dbReference>
<feature type="transmembrane region" description="Helical" evidence="5">
    <location>
        <begin position="183"/>
        <end position="204"/>
    </location>
</feature>
<evidence type="ECO:0000256" key="3">
    <source>
        <dbReference type="ARBA" id="ARBA00022989"/>
    </source>
</evidence>
<evidence type="ECO:0008006" key="8">
    <source>
        <dbReference type="Google" id="ProtNLM"/>
    </source>
</evidence>
<dbReference type="AlphaFoldDB" id="A0A0D0BFQ1"/>
<dbReference type="HOGENOM" id="CLU_053182_0_0_1"/>
<dbReference type="EMBL" id="KN834766">
    <property type="protein sequence ID" value="KIK62740.1"/>
    <property type="molecule type" value="Genomic_DNA"/>
</dbReference>
<keyword evidence="4 5" id="KW-0472">Membrane</keyword>
<dbReference type="Gene3D" id="1.20.1070.10">
    <property type="entry name" value="Rhodopsin 7-helix transmembrane proteins"/>
    <property type="match status" value="1"/>
</dbReference>
<dbReference type="Proteomes" id="UP000053593">
    <property type="component" value="Unassembled WGS sequence"/>
</dbReference>
<keyword evidence="2 5" id="KW-0812">Transmembrane</keyword>
<comment type="subcellular location">
    <subcellularLocation>
        <location evidence="1">Membrane</location>
        <topology evidence="1">Multi-pass membrane protein</topology>
    </subcellularLocation>
</comment>
<dbReference type="GO" id="GO:0004930">
    <property type="term" value="F:G protein-coupled receptor activity"/>
    <property type="evidence" value="ECO:0007669"/>
    <property type="project" value="TreeGrafter"/>
</dbReference>
<gene>
    <name evidence="6" type="ORF">GYMLUDRAFT_489906</name>
</gene>
<name>A0A0D0BFQ1_9AGAR</name>
<keyword evidence="3 5" id="KW-1133">Transmembrane helix</keyword>
<organism evidence="6 7">
    <name type="scientific">Collybiopsis luxurians FD-317 M1</name>
    <dbReference type="NCBI Taxonomy" id="944289"/>
    <lineage>
        <taxon>Eukaryota</taxon>
        <taxon>Fungi</taxon>
        <taxon>Dikarya</taxon>
        <taxon>Basidiomycota</taxon>
        <taxon>Agaricomycotina</taxon>
        <taxon>Agaricomycetes</taxon>
        <taxon>Agaricomycetidae</taxon>
        <taxon>Agaricales</taxon>
        <taxon>Marasmiineae</taxon>
        <taxon>Omphalotaceae</taxon>
        <taxon>Collybiopsis</taxon>
        <taxon>Collybiopsis luxurians</taxon>
    </lineage>
</organism>
<dbReference type="GO" id="GO:0007189">
    <property type="term" value="P:adenylate cyclase-activating G protein-coupled receptor signaling pathway"/>
    <property type="evidence" value="ECO:0007669"/>
    <property type="project" value="TreeGrafter"/>
</dbReference>
<evidence type="ECO:0000313" key="7">
    <source>
        <dbReference type="Proteomes" id="UP000053593"/>
    </source>
</evidence>
<dbReference type="GO" id="GO:0005886">
    <property type="term" value="C:plasma membrane"/>
    <property type="evidence" value="ECO:0007669"/>
    <property type="project" value="TreeGrafter"/>
</dbReference>
<proteinExistence type="predicted"/>
<evidence type="ECO:0000256" key="1">
    <source>
        <dbReference type="ARBA" id="ARBA00004141"/>
    </source>
</evidence>
<feature type="transmembrane region" description="Helical" evidence="5">
    <location>
        <begin position="252"/>
        <end position="273"/>
    </location>
</feature>
<keyword evidence="7" id="KW-1185">Reference proteome</keyword>